<comment type="caution">
    <text evidence="1">The sequence shown here is derived from an EMBL/GenBank/DDBJ whole genome shotgun (WGS) entry which is preliminary data.</text>
</comment>
<reference evidence="1" key="1">
    <citation type="submission" date="2020-05" db="EMBL/GenBank/DDBJ databases">
        <title>Large-scale comparative analyses of tick genomes elucidate their genetic diversity and vector capacities.</title>
        <authorList>
            <person name="Jia N."/>
            <person name="Wang J."/>
            <person name="Shi W."/>
            <person name="Du L."/>
            <person name="Sun Y."/>
            <person name="Zhan W."/>
            <person name="Jiang J."/>
            <person name="Wang Q."/>
            <person name="Zhang B."/>
            <person name="Ji P."/>
            <person name="Sakyi L.B."/>
            <person name="Cui X."/>
            <person name="Yuan T."/>
            <person name="Jiang B."/>
            <person name="Yang W."/>
            <person name="Lam T.T.-Y."/>
            <person name="Chang Q."/>
            <person name="Ding S."/>
            <person name="Wang X."/>
            <person name="Zhu J."/>
            <person name="Ruan X."/>
            <person name="Zhao L."/>
            <person name="Wei J."/>
            <person name="Que T."/>
            <person name="Du C."/>
            <person name="Cheng J."/>
            <person name="Dai P."/>
            <person name="Han X."/>
            <person name="Huang E."/>
            <person name="Gao Y."/>
            <person name="Liu J."/>
            <person name="Shao H."/>
            <person name="Ye R."/>
            <person name="Li L."/>
            <person name="Wei W."/>
            <person name="Wang X."/>
            <person name="Wang C."/>
            <person name="Yang T."/>
            <person name="Huo Q."/>
            <person name="Li W."/>
            <person name="Guo W."/>
            <person name="Chen H."/>
            <person name="Zhou L."/>
            <person name="Ni X."/>
            <person name="Tian J."/>
            <person name="Zhou Y."/>
            <person name="Sheng Y."/>
            <person name="Liu T."/>
            <person name="Pan Y."/>
            <person name="Xia L."/>
            <person name="Li J."/>
            <person name="Zhao F."/>
            <person name="Cao W."/>
        </authorList>
    </citation>
    <scope>NUCLEOTIDE SEQUENCE</scope>
    <source>
        <strain evidence="1">Hyas-2018</strain>
    </source>
</reference>
<dbReference type="Proteomes" id="UP000821845">
    <property type="component" value="Chromosome 3"/>
</dbReference>
<organism evidence="1 2">
    <name type="scientific">Hyalomma asiaticum</name>
    <name type="common">Tick</name>
    <dbReference type="NCBI Taxonomy" id="266040"/>
    <lineage>
        <taxon>Eukaryota</taxon>
        <taxon>Metazoa</taxon>
        <taxon>Ecdysozoa</taxon>
        <taxon>Arthropoda</taxon>
        <taxon>Chelicerata</taxon>
        <taxon>Arachnida</taxon>
        <taxon>Acari</taxon>
        <taxon>Parasitiformes</taxon>
        <taxon>Ixodida</taxon>
        <taxon>Ixodoidea</taxon>
        <taxon>Ixodidae</taxon>
        <taxon>Hyalomminae</taxon>
        <taxon>Hyalomma</taxon>
    </lineage>
</organism>
<dbReference type="EMBL" id="CM023483">
    <property type="protein sequence ID" value="KAH6934778.1"/>
    <property type="molecule type" value="Genomic_DNA"/>
</dbReference>
<name>A0ACB7SJ85_HYAAI</name>
<sequence length="228" mass="25021">MKALVTLRYSDTGMRDPYNTRANLECPIWDYPLYSGSRQRAIASLPPEWRQVDCRSRLSLDVSRTETERKTSQPTRFFARVVRGNPAVNAPASTFTFRSFSQAEKAKTKASSWRKPTGEEVGNSFGPARKASAARPRFLTAALSVRKGGGGGETATSAQARAALVRRVFLSSTRQMGQATPLAGSINTARSLQPSTGPKPERFLPPRSSSPRVAVSPSRLTLVSRYKR</sequence>
<proteinExistence type="predicted"/>
<gene>
    <name evidence="1" type="ORF">HPB50_000742</name>
</gene>
<protein>
    <submittedName>
        <fullName evidence="1">Uncharacterized protein</fullName>
    </submittedName>
</protein>
<evidence type="ECO:0000313" key="2">
    <source>
        <dbReference type="Proteomes" id="UP000821845"/>
    </source>
</evidence>
<evidence type="ECO:0000313" key="1">
    <source>
        <dbReference type="EMBL" id="KAH6934778.1"/>
    </source>
</evidence>
<keyword evidence="2" id="KW-1185">Reference proteome</keyword>
<accession>A0ACB7SJ85</accession>